<dbReference type="PROSITE" id="PS51257">
    <property type="entry name" value="PROKAR_LIPOPROTEIN"/>
    <property type="match status" value="1"/>
</dbReference>
<feature type="signal peptide" evidence="1">
    <location>
        <begin position="1"/>
        <end position="22"/>
    </location>
</feature>
<feature type="chain" id="PRO_5038861631" description="Lipoprotein" evidence="1">
    <location>
        <begin position="23"/>
        <end position="278"/>
    </location>
</feature>
<comment type="caution">
    <text evidence="2">The sequence shown here is derived from an EMBL/GenBank/DDBJ whole genome shotgun (WGS) entry which is preliminary data.</text>
</comment>
<accession>A0A3N9NWQ1</accession>
<name>A0A3N9NWQ1_9BACL</name>
<dbReference type="AlphaFoldDB" id="A0A3N9NWQ1"/>
<sequence>MTLLAKKAVPVLLALCCGLTGGCGVMDGKPASEMLDLALAGLTGTDGVRFEGQAALLVDGRQMPEGAVYYGGEMNNHNSLRLYTLLPDSAESSETPGVLTERSTRTDLYTRLEKRNGGWKVLPVSEDQTGNPLPGLNPIRQLEELESMSKKVTNEAGAGRGMRLLRIELAPQQAQAQLTAELGAEMKAIRTASSRAKGVGAMAEADASALETLWLKENGELQRRLRNAKVDTVYHVKVDARRNLPKSMSRQRTITYLSSGGQTRRETYVSRVDFYGYR</sequence>
<dbReference type="RefSeq" id="WP_124698026.1">
    <property type="nucleotide sequence ID" value="NZ_JBHUFE010000021.1"/>
</dbReference>
<dbReference type="EMBL" id="RQPI01000030">
    <property type="protein sequence ID" value="RQW07737.1"/>
    <property type="molecule type" value="Genomic_DNA"/>
</dbReference>
<reference evidence="2 3" key="1">
    <citation type="submission" date="2018-11" db="EMBL/GenBank/DDBJ databases">
        <title>Genome sequence of strain 7197.</title>
        <authorList>
            <person name="Gao J."/>
            <person name="Sun J."/>
        </authorList>
    </citation>
    <scope>NUCLEOTIDE SEQUENCE [LARGE SCALE GENOMIC DNA]</scope>
    <source>
        <strain evidence="2 3">7197</strain>
    </source>
</reference>
<evidence type="ECO:0000313" key="2">
    <source>
        <dbReference type="EMBL" id="RQW07737.1"/>
    </source>
</evidence>
<organism evidence="2 3">
    <name type="scientific">Paenibacillus rhizophilus</name>
    <dbReference type="NCBI Taxonomy" id="1850366"/>
    <lineage>
        <taxon>Bacteria</taxon>
        <taxon>Bacillati</taxon>
        <taxon>Bacillota</taxon>
        <taxon>Bacilli</taxon>
        <taxon>Bacillales</taxon>
        <taxon>Paenibacillaceae</taxon>
        <taxon>Paenibacillus</taxon>
    </lineage>
</organism>
<protein>
    <recommendedName>
        <fullName evidence="4">Lipoprotein</fullName>
    </recommendedName>
</protein>
<keyword evidence="1" id="KW-0732">Signal</keyword>
<keyword evidence="3" id="KW-1185">Reference proteome</keyword>
<gene>
    <name evidence="2" type="ORF">EH198_24315</name>
</gene>
<evidence type="ECO:0008006" key="4">
    <source>
        <dbReference type="Google" id="ProtNLM"/>
    </source>
</evidence>
<evidence type="ECO:0000256" key="1">
    <source>
        <dbReference type="SAM" id="SignalP"/>
    </source>
</evidence>
<proteinExistence type="predicted"/>
<evidence type="ECO:0000313" key="3">
    <source>
        <dbReference type="Proteomes" id="UP000282529"/>
    </source>
</evidence>
<dbReference type="OrthoDB" id="2664142at2"/>
<dbReference type="Proteomes" id="UP000282529">
    <property type="component" value="Unassembled WGS sequence"/>
</dbReference>